<dbReference type="SUPFAM" id="SSF55961">
    <property type="entry name" value="Bet v1-like"/>
    <property type="match status" value="1"/>
</dbReference>
<proteinExistence type="predicted"/>
<reference evidence="1 2" key="1">
    <citation type="submission" date="2018-10" db="EMBL/GenBank/DDBJ databases">
        <title>Isolation from cow dung.</title>
        <authorList>
            <person name="Ling L."/>
        </authorList>
    </citation>
    <scope>NUCLEOTIDE SEQUENCE [LARGE SCALE GENOMIC DNA]</scope>
    <source>
        <strain evidence="1 2">NEAU-LL90</strain>
    </source>
</reference>
<evidence type="ECO:0008006" key="3">
    <source>
        <dbReference type="Google" id="ProtNLM"/>
    </source>
</evidence>
<dbReference type="EMBL" id="RFFH01000004">
    <property type="protein sequence ID" value="RMI32701.1"/>
    <property type="molecule type" value="Genomic_DNA"/>
</dbReference>
<dbReference type="RefSeq" id="WP_122188086.1">
    <property type="nucleotide sequence ID" value="NZ_RFFH01000004.1"/>
</dbReference>
<gene>
    <name evidence="1" type="ORF">EBN03_12115</name>
</gene>
<dbReference type="Proteomes" id="UP000279275">
    <property type="component" value="Unassembled WGS sequence"/>
</dbReference>
<sequence length="158" mass="17435">MTFERVVRTSLVDAPVAAVWAAVTTPAGFNAELWPYLRMTVPRPFRGATIADVTPGMHIGRSVLLLFGVLPIDYDDITIAEIDEGRRFREESAMLSMRPWIHERALRPVGDRTEVTDTLTFAPRPPLALVPGAGAVLRGIVAALFRHRHRRLGSLLGA</sequence>
<dbReference type="InterPro" id="IPR023393">
    <property type="entry name" value="START-like_dom_sf"/>
</dbReference>
<accession>A0A3M2L542</accession>
<name>A0A3M2L542_9NOCA</name>
<evidence type="ECO:0000313" key="1">
    <source>
        <dbReference type="EMBL" id="RMI32701.1"/>
    </source>
</evidence>
<protein>
    <recommendedName>
        <fullName evidence="3">SRPBCC family protein</fullName>
    </recommendedName>
</protein>
<dbReference type="Gene3D" id="3.30.530.20">
    <property type="match status" value="1"/>
</dbReference>
<organism evidence="1 2">
    <name type="scientific">Nocardia stercoris</name>
    <dbReference type="NCBI Taxonomy" id="2483361"/>
    <lineage>
        <taxon>Bacteria</taxon>
        <taxon>Bacillati</taxon>
        <taxon>Actinomycetota</taxon>
        <taxon>Actinomycetes</taxon>
        <taxon>Mycobacteriales</taxon>
        <taxon>Nocardiaceae</taxon>
        <taxon>Nocardia</taxon>
    </lineage>
</organism>
<comment type="caution">
    <text evidence="1">The sequence shown here is derived from an EMBL/GenBank/DDBJ whole genome shotgun (WGS) entry which is preliminary data.</text>
</comment>
<dbReference type="OrthoDB" id="7063435at2"/>
<evidence type="ECO:0000313" key="2">
    <source>
        <dbReference type="Proteomes" id="UP000279275"/>
    </source>
</evidence>
<dbReference type="AlphaFoldDB" id="A0A3M2L542"/>
<keyword evidence="2" id="KW-1185">Reference proteome</keyword>